<sequence>MWQNGLILVLSIISSTMIAEPNQEILNKVNINTEENIIEVQEEVEETEEVEDVEETEEVEEPEEIEEQKEIIKFVPDKLKIREGIASEDVIRIKRFLKEKGYMDMASDYFYDGNTKSAMVKYQRDNGLSPDGIIGNHTYEKINQDMENNNISISEIEIEFTKDTPNGKFIIINKDSNTLYHLNGKEIIKKYPVATGKEPEYTPEGKFSIIVKYVNPAWGGAGRSKPIKGGAPNNPLGKRWMGLNIKGGGVYGIHGNSNEHSIGKYISLGCIRMFNEDVEYLYNIVEKNTPVWIGSEEKLKSFGVVFK</sequence>
<dbReference type="GO" id="GO:0071555">
    <property type="term" value="P:cell wall organization"/>
    <property type="evidence" value="ECO:0007669"/>
    <property type="project" value="UniProtKB-UniRule"/>
</dbReference>
<dbReference type="InterPro" id="IPR050979">
    <property type="entry name" value="LD-transpeptidase"/>
</dbReference>
<comment type="similarity">
    <text evidence="2">Belongs to the YkuD family.</text>
</comment>
<protein>
    <submittedName>
        <fullName evidence="11">Murein L,D-transpeptidase</fullName>
    </submittedName>
</protein>
<reference evidence="11 12" key="1">
    <citation type="submission" date="2019-09" db="EMBL/GenBank/DDBJ databases">
        <title>In-depth cultivation of the pig gut microbiome towards novel bacterial diversity and tailored functional studies.</title>
        <authorList>
            <person name="Wylensek D."/>
            <person name="Hitch T.C.A."/>
            <person name="Clavel T."/>
        </authorList>
    </citation>
    <scope>NUCLEOTIDE SEQUENCE [LARGE SCALE GENOMIC DNA]</scope>
    <source>
        <strain evidence="11 12">WCA3-693-APC-4?</strain>
    </source>
</reference>
<dbReference type="PANTHER" id="PTHR30582:SF4">
    <property type="entry name" value="L,D-TRANSPEPTIDASE YQJB-RELATED"/>
    <property type="match status" value="1"/>
</dbReference>
<feature type="active site" description="Nucleophile" evidence="8">
    <location>
        <position position="270"/>
    </location>
</feature>
<dbReference type="InterPro" id="IPR002477">
    <property type="entry name" value="Peptidoglycan-bd-like"/>
</dbReference>
<evidence type="ECO:0000313" key="11">
    <source>
        <dbReference type="EMBL" id="MSU00483.1"/>
    </source>
</evidence>
<evidence type="ECO:0000256" key="4">
    <source>
        <dbReference type="ARBA" id="ARBA00022801"/>
    </source>
</evidence>
<evidence type="ECO:0000256" key="2">
    <source>
        <dbReference type="ARBA" id="ARBA00005992"/>
    </source>
</evidence>
<dbReference type="GO" id="GO:0005576">
    <property type="term" value="C:extracellular region"/>
    <property type="evidence" value="ECO:0007669"/>
    <property type="project" value="TreeGrafter"/>
</dbReference>
<dbReference type="EMBL" id="VUNQ01000004">
    <property type="protein sequence ID" value="MSU00483.1"/>
    <property type="molecule type" value="Genomic_DNA"/>
</dbReference>
<evidence type="ECO:0000256" key="7">
    <source>
        <dbReference type="ARBA" id="ARBA00023316"/>
    </source>
</evidence>
<proteinExistence type="inferred from homology"/>
<dbReference type="CDD" id="cd16913">
    <property type="entry name" value="YkuD_like"/>
    <property type="match status" value="1"/>
</dbReference>
<dbReference type="PROSITE" id="PS52029">
    <property type="entry name" value="LD_TPASE"/>
    <property type="match status" value="1"/>
</dbReference>
<dbReference type="Pfam" id="PF03734">
    <property type="entry name" value="YkuD"/>
    <property type="match status" value="1"/>
</dbReference>
<evidence type="ECO:0000256" key="1">
    <source>
        <dbReference type="ARBA" id="ARBA00004752"/>
    </source>
</evidence>
<comment type="caution">
    <text evidence="11">The sequence shown here is derived from an EMBL/GenBank/DDBJ whole genome shotgun (WGS) entry which is preliminary data.</text>
</comment>
<keyword evidence="5 8" id="KW-0133">Cell shape</keyword>
<dbReference type="SUPFAM" id="SSF141523">
    <property type="entry name" value="L,D-transpeptidase catalytic domain-like"/>
    <property type="match status" value="1"/>
</dbReference>
<evidence type="ECO:0000256" key="9">
    <source>
        <dbReference type="SAM" id="Coils"/>
    </source>
</evidence>
<feature type="domain" description="L,D-TPase catalytic" evidence="10">
    <location>
        <begin position="168"/>
        <end position="294"/>
    </location>
</feature>
<organism evidence="11 12">
    <name type="scientific">Tissierella pigra</name>
    <dbReference type="NCBI Taxonomy" id="2607614"/>
    <lineage>
        <taxon>Bacteria</taxon>
        <taxon>Bacillati</taxon>
        <taxon>Bacillota</taxon>
        <taxon>Tissierellia</taxon>
        <taxon>Tissierellales</taxon>
        <taxon>Tissierellaceae</taxon>
        <taxon>Tissierella</taxon>
    </lineage>
</organism>
<evidence type="ECO:0000313" key="12">
    <source>
        <dbReference type="Proteomes" id="UP000469523"/>
    </source>
</evidence>
<dbReference type="InterPro" id="IPR036365">
    <property type="entry name" value="PGBD-like_sf"/>
</dbReference>
<dbReference type="Proteomes" id="UP000469523">
    <property type="component" value="Unassembled WGS sequence"/>
</dbReference>
<evidence type="ECO:0000256" key="8">
    <source>
        <dbReference type="PROSITE-ProRule" id="PRU01373"/>
    </source>
</evidence>
<evidence type="ECO:0000256" key="5">
    <source>
        <dbReference type="ARBA" id="ARBA00022960"/>
    </source>
</evidence>
<keyword evidence="9" id="KW-0175">Coiled coil</keyword>
<dbReference type="GO" id="GO:0071972">
    <property type="term" value="F:peptidoglycan L,D-transpeptidase activity"/>
    <property type="evidence" value="ECO:0007669"/>
    <property type="project" value="TreeGrafter"/>
</dbReference>
<dbReference type="InterPro" id="IPR036366">
    <property type="entry name" value="PGBDSf"/>
</dbReference>
<dbReference type="AlphaFoldDB" id="A0A6N7XSU1"/>
<gene>
    <name evidence="11" type="ORF">FYJ83_03255</name>
</gene>
<dbReference type="SUPFAM" id="SSF47090">
    <property type="entry name" value="PGBD-like"/>
    <property type="match status" value="1"/>
</dbReference>
<feature type="coiled-coil region" evidence="9">
    <location>
        <begin position="30"/>
        <end position="57"/>
    </location>
</feature>
<dbReference type="Gene3D" id="1.10.101.10">
    <property type="entry name" value="PGBD-like superfamily/PGBD"/>
    <property type="match status" value="1"/>
</dbReference>
<dbReference type="InterPro" id="IPR005490">
    <property type="entry name" value="LD_TPept_cat_dom"/>
</dbReference>
<evidence type="ECO:0000256" key="6">
    <source>
        <dbReference type="ARBA" id="ARBA00022984"/>
    </source>
</evidence>
<accession>A0A6N7XSU1</accession>
<comment type="pathway">
    <text evidence="1 8">Cell wall biogenesis; peptidoglycan biosynthesis.</text>
</comment>
<evidence type="ECO:0000256" key="3">
    <source>
        <dbReference type="ARBA" id="ARBA00022679"/>
    </source>
</evidence>
<dbReference type="RefSeq" id="WP_154438908.1">
    <property type="nucleotide sequence ID" value="NZ_VUNQ01000004.1"/>
</dbReference>
<keyword evidence="7 8" id="KW-0961">Cell wall biogenesis/degradation</keyword>
<feature type="active site" description="Proton donor/acceptor" evidence="8">
    <location>
        <position position="254"/>
    </location>
</feature>
<dbReference type="PANTHER" id="PTHR30582">
    <property type="entry name" value="L,D-TRANSPEPTIDASE"/>
    <property type="match status" value="1"/>
</dbReference>
<dbReference type="FunFam" id="2.40.440.10:FF:000003">
    <property type="entry name" value="L,D-transpeptidase YciB"/>
    <property type="match status" value="1"/>
</dbReference>
<dbReference type="UniPathway" id="UPA00219"/>
<dbReference type="Pfam" id="PF01471">
    <property type="entry name" value="PG_binding_1"/>
    <property type="match status" value="1"/>
</dbReference>
<dbReference type="Gene3D" id="2.40.440.10">
    <property type="entry name" value="L,D-transpeptidase catalytic domain-like"/>
    <property type="match status" value="1"/>
</dbReference>
<dbReference type="GO" id="GO:0018104">
    <property type="term" value="P:peptidoglycan-protein cross-linking"/>
    <property type="evidence" value="ECO:0007669"/>
    <property type="project" value="TreeGrafter"/>
</dbReference>
<keyword evidence="6 8" id="KW-0573">Peptidoglycan synthesis</keyword>
<keyword evidence="4" id="KW-0378">Hydrolase</keyword>
<keyword evidence="12" id="KW-1185">Reference proteome</keyword>
<evidence type="ECO:0000259" key="10">
    <source>
        <dbReference type="PROSITE" id="PS52029"/>
    </source>
</evidence>
<name>A0A6N7XSU1_9FIRM</name>
<dbReference type="GO" id="GO:0008360">
    <property type="term" value="P:regulation of cell shape"/>
    <property type="evidence" value="ECO:0007669"/>
    <property type="project" value="UniProtKB-UniRule"/>
</dbReference>
<dbReference type="GO" id="GO:0016740">
    <property type="term" value="F:transferase activity"/>
    <property type="evidence" value="ECO:0007669"/>
    <property type="project" value="UniProtKB-KW"/>
</dbReference>
<keyword evidence="3" id="KW-0808">Transferase</keyword>
<dbReference type="InterPro" id="IPR038063">
    <property type="entry name" value="Transpep_catalytic_dom"/>
</dbReference>